<proteinExistence type="inferred from homology"/>
<feature type="domain" description="Formyl transferase N-terminal" evidence="6">
    <location>
        <begin position="1"/>
        <end position="182"/>
    </location>
</feature>
<keyword evidence="4 5" id="KW-0648">Protein biosynthesis</keyword>
<feature type="domain" description="Formyl transferase C-terminal" evidence="7">
    <location>
        <begin position="206"/>
        <end position="300"/>
    </location>
</feature>
<dbReference type="PATRIC" id="fig|1341156.4.peg.2974"/>
<comment type="catalytic activity">
    <reaction evidence="5">
        <text>L-methionyl-tRNA(fMet) + (6R)-10-formyltetrahydrofolate = N-formyl-L-methionyl-tRNA(fMet) + (6S)-5,6,7,8-tetrahydrofolate + H(+)</text>
        <dbReference type="Rhea" id="RHEA:24380"/>
        <dbReference type="Rhea" id="RHEA-COMP:9952"/>
        <dbReference type="Rhea" id="RHEA-COMP:9953"/>
        <dbReference type="ChEBI" id="CHEBI:15378"/>
        <dbReference type="ChEBI" id="CHEBI:57453"/>
        <dbReference type="ChEBI" id="CHEBI:78530"/>
        <dbReference type="ChEBI" id="CHEBI:78844"/>
        <dbReference type="ChEBI" id="CHEBI:195366"/>
        <dbReference type="EC" id="2.1.2.9"/>
    </reaction>
</comment>
<dbReference type="InterPro" id="IPR036477">
    <property type="entry name" value="Formyl_transf_N_sf"/>
</dbReference>
<dbReference type="InterPro" id="IPR001555">
    <property type="entry name" value="GART_AS"/>
</dbReference>
<comment type="similarity">
    <text evidence="1 5">Belongs to the Fmt family.</text>
</comment>
<dbReference type="Pfam" id="PF00551">
    <property type="entry name" value="Formyl_trans_N"/>
    <property type="match status" value="1"/>
</dbReference>
<evidence type="ECO:0000256" key="1">
    <source>
        <dbReference type="ARBA" id="ARBA00010699"/>
    </source>
</evidence>
<dbReference type="AlphaFoldDB" id="A0A011VTP8"/>
<gene>
    <name evidence="5" type="primary">fmt</name>
    <name evidence="8" type="ORF">RASY3_16875</name>
</gene>
<organism evidence="8 9">
    <name type="scientific">Ruminococcus albus SY3</name>
    <dbReference type="NCBI Taxonomy" id="1341156"/>
    <lineage>
        <taxon>Bacteria</taxon>
        <taxon>Bacillati</taxon>
        <taxon>Bacillota</taxon>
        <taxon>Clostridia</taxon>
        <taxon>Eubacteriales</taxon>
        <taxon>Oscillospiraceae</taxon>
        <taxon>Ruminococcus</taxon>
    </lineage>
</organism>
<dbReference type="InterPro" id="IPR005794">
    <property type="entry name" value="Fmt"/>
</dbReference>
<dbReference type="Pfam" id="PF02911">
    <property type="entry name" value="Formyl_trans_C"/>
    <property type="match status" value="1"/>
</dbReference>
<dbReference type="NCBIfam" id="TIGR00460">
    <property type="entry name" value="fmt"/>
    <property type="match status" value="1"/>
</dbReference>
<dbReference type="GO" id="GO:0005829">
    <property type="term" value="C:cytosol"/>
    <property type="evidence" value="ECO:0007669"/>
    <property type="project" value="TreeGrafter"/>
</dbReference>
<comment type="function">
    <text evidence="5">Attaches a formyl group to the free amino group of methionyl-tRNA(fMet). The formyl group appears to play a dual role in the initiator identity of N-formylmethionyl-tRNA by promoting its recognition by IF2 and preventing the misappropriation of this tRNA by the elongation apparatus.</text>
</comment>
<dbReference type="GO" id="GO:0004479">
    <property type="term" value="F:methionyl-tRNA formyltransferase activity"/>
    <property type="evidence" value="ECO:0007669"/>
    <property type="project" value="UniProtKB-UniRule"/>
</dbReference>
<dbReference type="InterPro" id="IPR011034">
    <property type="entry name" value="Formyl_transferase-like_C_sf"/>
</dbReference>
<dbReference type="InterPro" id="IPR002376">
    <property type="entry name" value="Formyl_transf_N"/>
</dbReference>
<evidence type="ECO:0000256" key="5">
    <source>
        <dbReference type="HAMAP-Rule" id="MF_00182"/>
    </source>
</evidence>
<feature type="binding site" evidence="5">
    <location>
        <begin position="111"/>
        <end position="114"/>
    </location>
    <ligand>
        <name>(6S)-5,6,7,8-tetrahydrofolate</name>
        <dbReference type="ChEBI" id="CHEBI:57453"/>
    </ligand>
</feature>
<evidence type="ECO:0000313" key="9">
    <source>
        <dbReference type="Proteomes" id="UP000021369"/>
    </source>
</evidence>
<dbReference type="Proteomes" id="UP000021369">
    <property type="component" value="Unassembled WGS sequence"/>
</dbReference>
<keyword evidence="3 5" id="KW-0808">Transferase</keyword>
<keyword evidence="9" id="KW-1185">Reference proteome</keyword>
<dbReference type="InterPro" id="IPR041711">
    <property type="entry name" value="Met-tRNA-FMT_N"/>
</dbReference>
<accession>A0A011VTP8</accession>
<dbReference type="EMBL" id="JEOB01000004">
    <property type="protein sequence ID" value="EXM37978.1"/>
    <property type="molecule type" value="Genomic_DNA"/>
</dbReference>
<evidence type="ECO:0000256" key="2">
    <source>
        <dbReference type="ARBA" id="ARBA00012261"/>
    </source>
</evidence>
<name>A0A011VTP8_RUMAL</name>
<dbReference type="HAMAP" id="MF_00182">
    <property type="entry name" value="Formyl_trans"/>
    <property type="match status" value="1"/>
</dbReference>
<evidence type="ECO:0000259" key="7">
    <source>
        <dbReference type="Pfam" id="PF02911"/>
    </source>
</evidence>
<evidence type="ECO:0000256" key="3">
    <source>
        <dbReference type="ARBA" id="ARBA00022679"/>
    </source>
</evidence>
<dbReference type="EC" id="2.1.2.9" evidence="2 5"/>
<evidence type="ECO:0000259" key="6">
    <source>
        <dbReference type="Pfam" id="PF00551"/>
    </source>
</evidence>
<dbReference type="InterPro" id="IPR005793">
    <property type="entry name" value="Formyl_trans_C"/>
</dbReference>
<dbReference type="SUPFAM" id="SSF53328">
    <property type="entry name" value="Formyltransferase"/>
    <property type="match status" value="1"/>
</dbReference>
<evidence type="ECO:0000313" key="8">
    <source>
        <dbReference type="EMBL" id="EXM37978.1"/>
    </source>
</evidence>
<dbReference type="SUPFAM" id="SSF50486">
    <property type="entry name" value="FMT C-terminal domain-like"/>
    <property type="match status" value="1"/>
</dbReference>
<dbReference type="Gene3D" id="3.40.50.12230">
    <property type="match status" value="1"/>
</dbReference>
<dbReference type="InterPro" id="IPR044135">
    <property type="entry name" value="Met-tRNA-FMT_C"/>
</dbReference>
<dbReference type="FunFam" id="3.40.50.12230:FF:000001">
    <property type="entry name" value="Methionyl-tRNA formyltransferase"/>
    <property type="match status" value="1"/>
</dbReference>
<dbReference type="PANTHER" id="PTHR11138:SF5">
    <property type="entry name" value="METHIONYL-TRNA FORMYLTRANSFERASE, MITOCHONDRIAL"/>
    <property type="match status" value="1"/>
</dbReference>
<dbReference type="OrthoDB" id="9802815at2"/>
<dbReference type="PROSITE" id="PS00373">
    <property type="entry name" value="GART"/>
    <property type="match status" value="1"/>
</dbReference>
<dbReference type="CDD" id="cd08646">
    <property type="entry name" value="FMT_core_Met-tRNA-FMT_N"/>
    <property type="match status" value="1"/>
</dbReference>
<comment type="caution">
    <text evidence="8">The sequence shown here is derived from an EMBL/GenBank/DDBJ whole genome shotgun (WGS) entry which is preliminary data.</text>
</comment>
<sequence>MKIVFMGTPDFAVPSLKALYEAGHEVQAVFCQPDKPKGRGMKLVAPPVKAFAIEKDIPVYQPNSLKNGGEKFIKVLENLAPECIVVAAYGKILPKSVLDIPKFGCVNVHGSLLPKYRGAGPIQWAVLNDEKTTGITTMLMGEGLDTGDMLLKSETEIGENETAAELFDRLADMGAELIVETLEKLEKGEITPVPQNEDEASYAPMLTKELSPIDFTKTAREVHKQICGLSDWPCATTLINGKRVKVYHSEIVEGNSDKPAGTVVKAKDLTVACGEGLVRFTEIQAEGSKRMPTADYLRGKPIAEGTVLGK</sequence>
<dbReference type="CDD" id="cd08704">
    <property type="entry name" value="Met_tRNA_FMT_C"/>
    <property type="match status" value="1"/>
</dbReference>
<dbReference type="RefSeq" id="WP_037290049.1">
    <property type="nucleotide sequence ID" value="NZ_JEOB01000004.1"/>
</dbReference>
<reference evidence="8 9" key="1">
    <citation type="submission" date="2013-06" db="EMBL/GenBank/DDBJ databases">
        <title>Rumen cellulosomics: divergent fiber-degrading strategies revealed by comparative genome-wide analysis of six Ruminococcal strains.</title>
        <authorList>
            <person name="Dassa B."/>
            <person name="Borovok I."/>
            <person name="Lamed R."/>
            <person name="Flint H."/>
            <person name="Yeoman C.J."/>
            <person name="White B."/>
            <person name="Bayer E.A."/>
        </authorList>
    </citation>
    <scope>NUCLEOTIDE SEQUENCE [LARGE SCALE GENOMIC DNA]</scope>
    <source>
        <strain evidence="8 9">SY3</strain>
    </source>
</reference>
<evidence type="ECO:0000256" key="4">
    <source>
        <dbReference type="ARBA" id="ARBA00022917"/>
    </source>
</evidence>
<dbReference type="PANTHER" id="PTHR11138">
    <property type="entry name" value="METHIONYL-TRNA FORMYLTRANSFERASE"/>
    <property type="match status" value="1"/>
</dbReference>
<protein>
    <recommendedName>
        <fullName evidence="2 5">Methionyl-tRNA formyltransferase</fullName>
        <ecNumber evidence="2 5">2.1.2.9</ecNumber>
    </recommendedName>
</protein>